<feature type="chain" id="PRO_5043347196" evidence="1">
    <location>
        <begin position="20"/>
        <end position="129"/>
    </location>
</feature>
<reference evidence="3" key="2">
    <citation type="journal article" date="2024" name="Environ. Microbiol.">
        <title>Genome analysis and description of Tunturibacter gen. nov. expands the diversity of Terriglobia in tundra soils.</title>
        <authorList>
            <person name="Messyasz A."/>
            <person name="Mannisto M.K."/>
            <person name="Kerkhof L.J."/>
            <person name="Haggblom M.M."/>
        </authorList>
    </citation>
    <scope>NUCLEOTIDE SEQUENCE</scope>
    <source>
        <strain evidence="3">X5P6</strain>
    </source>
</reference>
<sequence>MHRLSLISLLLVSSLPAIAQSVTVSEVKAREEEFRQSELQYDTAAAAQILADDFVLISASDGKPHDKKWFLPLIGDRADPIEALEYGDMDVRVYGTSAVVISTVHEKFLLHGKSVEFRGPRTAVWVKIK</sequence>
<dbReference type="InterPro" id="IPR027843">
    <property type="entry name" value="DUF4440"/>
</dbReference>
<dbReference type="Pfam" id="PF14534">
    <property type="entry name" value="DUF4440"/>
    <property type="match status" value="1"/>
</dbReference>
<evidence type="ECO:0000256" key="1">
    <source>
        <dbReference type="SAM" id="SignalP"/>
    </source>
</evidence>
<name>A0AAU7ZRC5_9BACT</name>
<dbReference type="SUPFAM" id="SSF54427">
    <property type="entry name" value="NTF2-like"/>
    <property type="match status" value="1"/>
</dbReference>
<evidence type="ECO:0000313" key="3">
    <source>
        <dbReference type="EMBL" id="XCB33485.1"/>
    </source>
</evidence>
<dbReference type="EMBL" id="CP132942">
    <property type="protein sequence ID" value="XCB33485.1"/>
    <property type="molecule type" value="Genomic_DNA"/>
</dbReference>
<dbReference type="Gene3D" id="3.10.450.50">
    <property type="match status" value="1"/>
</dbReference>
<proteinExistence type="predicted"/>
<dbReference type="RefSeq" id="WP_353064322.1">
    <property type="nucleotide sequence ID" value="NZ_CP132942.1"/>
</dbReference>
<dbReference type="KEGG" id="tpsc:RBB77_00990"/>
<reference evidence="3" key="1">
    <citation type="submission" date="2023-08" db="EMBL/GenBank/DDBJ databases">
        <authorList>
            <person name="Messyasz A."/>
            <person name="Mannisto M.K."/>
            <person name="Kerkhof L.J."/>
            <person name="Haggblom M."/>
        </authorList>
    </citation>
    <scope>NUCLEOTIDE SEQUENCE</scope>
    <source>
        <strain evidence="3">X5P6</strain>
    </source>
</reference>
<evidence type="ECO:0000259" key="2">
    <source>
        <dbReference type="Pfam" id="PF14534"/>
    </source>
</evidence>
<gene>
    <name evidence="3" type="ORF">RBB77_00990</name>
</gene>
<dbReference type="InterPro" id="IPR032710">
    <property type="entry name" value="NTF2-like_dom_sf"/>
</dbReference>
<protein>
    <submittedName>
        <fullName evidence="3">Nuclear transport factor 2 family protein</fullName>
    </submittedName>
</protein>
<keyword evidence="1" id="KW-0732">Signal</keyword>
<feature type="domain" description="DUF4440" evidence="2">
    <location>
        <begin position="27"/>
        <end position="127"/>
    </location>
</feature>
<feature type="signal peptide" evidence="1">
    <location>
        <begin position="1"/>
        <end position="19"/>
    </location>
</feature>
<dbReference type="AlphaFoldDB" id="A0AAU7ZRC5"/>
<organism evidence="3">
    <name type="scientific">Tunturiibacter psychrotolerans</name>
    <dbReference type="NCBI Taxonomy" id="3069686"/>
    <lineage>
        <taxon>Bacteria</taxon>
        <taxon>Pseudomonadati</taxon>
        <taxon>Acidobacteriota</taxon>
        <taxon>Terriglobia</taxon>
        <taxon>Terriglobales</taxon>
        <taxon>Acidobacteriaceae</taxon>
        <taxon>Tunturiibacter</taxon>
    </lineage>
</organism>
<accession>A0AAU7ZRC5</accession>